<dbReference type="EMBL" id="JAGFNK010000071">
    <property type="protein sequence ID" value="KAI9509147.1"/>
    <property type="molecule type" value="Genomic_DNA"/>
</dbReference>
<evidence type="ECO:0000313" key="1">
    <source>
        <dbReference type="EMBL" id="KAI9509147.1"/>
    </source>
</evidence>
<keyword evidence="2" id="KW-1185">Reference proteome</keyword>
<accession>A0ACC0UE92</accession>
<organism evidence="1 2">
    <name type="scientific">Russula earlei</name>
    <dbReference type="NCBI Taxonomy" id="71964"/>
    <lineage>
        <taxon>Eukaryota</taxon>
        <taxon>Fungi</taxon>
        <taxon>Dikarya</taxon>
        <taxon>Basidiomycota</taxon>
        <taxon>Agaricomycotina</taxon>
        <taxon>Agaricomycetes</taxon>
        <taxon>Russulales</taxon>
        <taxon>Russulaceae</taxon>
        <taxon>Russula</taxon>
    </lineage>
</organism>
<gene>
    <name evidence="1" type="ORF">F5148DRAFT_802432</name>
</gene>
<reference evidence="1" key="1">
    <citation type="submission" date="2021-03" db="EMBL/GenBank/DDBJ databases">
        <title>Evolutionary priming and transition to the ectomycorrhizal habit in an iconic lineage of mushroom-forming fungi: is preadaptation a requirement?</title>
        <authorList>
            <consortium name="DOE Joint Genome Institute"/>
            <person name="Looney B.P."/>
            <person name="Miyauchi S."/>
            <person name="Morin E."/>
            <person name="Drula E."/>
            <person name="Courty P.E."/>
            <person name="Chicoki N."/>
            <person name="Fauchery L."/>
            <person name="Kohler A."/>
            <person name="Kuo A."/>
            <person name="LaButti K."/>
            <person name="Pangilinan J."/>
            <person name="Lipzen A."/>
            <person name="Riley R."/>
            <person name="Andreopoulos W."/>
            <person name="He G."/>
            <person name="Johnson J."/>
            <person name="Barry K.W."/>
            <person name="Grigoriev I.V."/>
            <person name="Nagy L."/>
            <person name="Hibbett D."/>
            <person name="Henrissat B."/>
            <person name="Matheny P.B."/>
            <person name="Labbe J."/>
            <person name="Martin A.F."/>
        </authorList>
    </citation>
    <scope>NUCLEOTIDE SEQUENCE</scope>
    <source>
        <strain evidence="1">BPL698</strain>
    </source>
</reference>
<sequence length="707" mass="75590">MGTFTFPLKYRRKSSPPPSPRMLSPIASFSSSFVSPLPKWLDSDDDFDHEPALTSDDALTVFSSSCSRAPSLAPLDAEDAHVDIVSSPVQETFFRAHQSSRAPVSRYNKPYHPDSKSSTMREDIAAALLSLHAQPRLDPSRPVLAQLPTQAVSAEQPPPRRSGAVTPSLRNLVLPRTPSPPPRPSLLLTTPAPLIDHPLVHAPATSAQRTPSRHATPASSPLPPSSPFAEETDCEACSEPSTSHLVPCSKPKSEPLHAHTPSDHPEADNRAPTWSRDESKEDSDNLPLAEHEVLSPPPSLLTEATPNEQHLVYERHPSAPPRPLAPESSAALSPKSGHLREILSPIRGVLNEALEPNGCRSEGTVSSALSLPVQVPSVLQVDGPSPDLTGQDVPTTFYSRAASSALTALDDEHSTPPTSPRDRFAAPSPLSSPPSSPPPSMRRELRSPPPDNASAGRQHPALRPLTESDSNVGSAATLPEPPRSGTKRRGQDTDSNDKFRRKRKKPSSTSVPAHQPCTPASAAPPIPASTSTSTSRASSSTSTSTPDPTATSSTSSITDASANDANDDPTKDPEGDPDNNPACPHPALLGTLIEALALSRASSLPLSTLTRTTPALAGYPHTVIASTLAWAVRSRILGCVRSSGEALPPTYFYDPASDPDRERGELLKCLMPRAGKRRETMKYKQYYWAPVVVGRGRTSAWDVDWEE</sequence>
<name>A0ACC0UE92_9AGAM</name>
<protein>
    <submittedName>
        <fullName evidence="1">Uncharacterized protein</fullName>
    </submittedName>
</protein>
<dbReference type="Proteomes" id="UP001207468">
    <property type="component" value="Unassembled WGS sequence"/>
</dbReference>
<proteinExistence type="predicted"/>
<evidence type="ECO:0000313" key="2">
    <source>
        <dbReference type="Proteomes" id="UP001207468"/>
    </source>
</evidence>
<comment type="caution">
    <text evidence="1">The sequence shown here is derived from an EMBL/GenBank/DDBJ whole genome shotgun (WGS) entry which is preliminary data.</text>
</comment>